<name>A0A183IA23_9BILA</name>
<dbReference type="WBParaSite" id="SBAD_0000048901-mRNA-1">
    <property type="protein sequence ID" value="SBAD_0000048901-mRNA-1"/>
    <property type="gene ID" value="SBAD_0000048901"/>
</dbReference>
<evidence type="ECO:0000313" key="3">
    <source>
        <dbReference type="Proteomes" id="UP000270296"/>
    </source>
</evidence>
<reference evidence="2 3" key="2">
    <citation type="submission" date="2018-11" db="EMBL/GenBank/DDBJ databases">
        <authorList>
            <consortium name="Pathogen Informatics"/>
        </authorList>
    </citation>
    <scope>NUCLEOTIDE SEQUENCE [LARGE SCALE GENOMIC DNA]</scope>
</reference>
<keyword evidence="3" id="KW-1185">Reference proteome</keyword>
<evidence type="ECO:0000256" key="1">
    <source>
        <dbReference type="SAM" id="MobiDB-lite"/>
    </source>
</evidence>
<organism evidence="4">
    <name type="scientific">Soboliphyme baturini</name>
    <dbReference type="NCBI Taxonomy" id="241478"/>
    <lineage>
        <taxon>Eukaryota</taxon>
        <taxon>Metazoa</taxon>
        <taxon>Ecdysozoa</taxon>
        <taxon>Nematoda</taxon>
        <taxon>Enoplea</taxon>
        <taxon>Dorylaimia</taxon>
        <taxon>Dioctophymatida</taxon>
        <taxon>Dioctophymatoidea</taxon>
        <taxon>Soboliphymatidae</taxon>
        <taxon>Soboliphyme</taxon>
    </lineage>
</organism>
<dbReference type="EMBL" id="UZAM01001248">
    <property type="protein sequence ID" value="VDO83907.1"/>
    <property type="molecule type" value="Genomic_DNA"/>
</dbReference>
<protein>
    <submittedName>
        <fullName evidence="2 4">Uncharacterized protein</fullName>
    </submittedName>
</protein>
<reference evidence="4" key="1">
    <citation type="submission" date="2016-06" db="UniProtKB">
        <authorList>
            <consortium name="WormBaseParasite"/>
        </authorList>
    </citation>
    <scope>IDENTIFICATION</scope>
</reference>
<accession>A0A183IA23</accession>
<proteinExistence type="predicted"/>
<sequence length="64" mass="6570">MIGNSSPSVIESPPATVKLSSSSSLAKGNAKGSTTASTANPWFGVKEYAASATAQRRKSNRSIK</sequence>
<dbReference type="AlphaFoldDB" id="A0A183IA23"/>
<evidence type="ECO:0000313" key="4">
    <source>
        <dbReference type="WBParaSite" id="SBAD_0000048901-mRNA-1"/>
    </source>
</evidence>
<dbReference type="Proteomes" id="UP000270296">
    <property type="component" value="Unassembled WGS sequence"/>
</dbReference>
<gene>
    <name evidence="2" type="ORF">SBAD_LOCUS467</name>
</gene>
<feature type="region of interest" description="Disordered" evidence="1">
    <location>
        <begin position="1"/>
        <end position="39"/>
    </location>
</feature>
<evidence type="ECO:0000313" key="2">
    <source>
        <dbReference type="EMBL" id="VDO83907.1"/>
    </source>
</evidence>
<feature type="compositionally biased region" description="Polar residues" evidence="1">
    <location>
        <begin position="18"/>
        <end position="39"/>
    </location>
</feature>